<gene>
    <name evidence="1" type="ORF">BD410DRAFT_901830</name>
</gene>
<evidence type="ECO:0000313" key="2">
    <source>
        <dbReference type="Proteomes" id="UP000294933"/>
    </source>
</evidence>
<dbReference type="PANTHER" id="PTHR13318:SF190">
    <property type="entry name" value="PARTNER OF PAIRED, ISOFORM B"/>
    <property type="match status" value="1"/>
</dbReference>
<evidence type="ECO:0008006" key="3">
    <source>
        <dbReference type="Google" id="ProtNLM"/>
    </source>
</evidence>
<proteinExistence type="predicted"/>
<sequence length="526" mass="59448">MHRALTIPELLDIIFSSTNELANARAVSVCKTWSGVARDALWRDVRGLHRLFCLLAPVIRYSSHYEFQRRIEPSDWTNFNTMATRIKHFTVEDLEDRKFRDIDLGMVATTRRSIHILPNLTQLTLTMRDEGQFWFSVIFLHENLQRLVLKIPDAFPPQNLLTEVSLRCAKLCYLDLEMSNPSRVEGALADMLSSLTNLKTVIMPCYTISSPIMTSLTRLPNLGTIQSQCFTDRGSEDPAAVQPFSPVLHEGAFPSLRKLTFDSNLCDTAAFFTANFAPVNITYLCVQTASIETPLSFFECLTTLSHTCEKLRVLAFYLTVDGSRQTFNEISESISFKDICPILDLPHLTAFELTHYRPLDISDDNIDHLARNWPELVSLDLNPGPVVLENPKITFGSFSSLARHCPKLGRLGLFLDPSPDNLPTPAVPFKMLNTLDLGTSPIQSEVHDQVALYLSEICHFLARWRLESGVIWCLSLTSWATPILAPKFEGDRRSGDVCVISYHYLPSCDAKRDGGRKIWKESCKIL</sequence>
<dbReference type="GO" id="GO:0031146">
    <property type="term" value="P:SCF-dependent proteasomal ubiquitin-dependent protein catabolic process"/>
    <property type="evidence" value="ECO:0007669"/>
    <property type="project" value="TreeGrafter"/>
</dbReference>
<accession>A0A4Y7PN00</accession>
<dbReference type="EMBL" id="ML170235">
    <property type="protein sequence ID" value="TDL16797.1"/>
    <property type="molecule type" value="Genomic_DNA"/>
</dbReference>
<dbReference type="Proteomes" id="UP000294933">
    <property type="component" value="Unassembled WGS sequence"/>
</dbReference>
<protein>
    <recommendedName>
        <fullName evidence="3">F-box domain-containing protein</fullName>
    </recommendedName>
</protein>
<dbReference type="SUPFAM" id="SSF52047">
    <property type="entry name" value="RNI-like"/>
    <property type="match status" value="1"/>
</dbReference>
<dbReference type="Gene3D" id="3.80.10.10">
    <property type="entry name" value="Ribonuclease Inhibitor"/>
    <property type="match status" value="1"/>
</dbReference>
<dbReference type="VEuPathDB" id="FungiDB:BD410DRAFT_901830"/>
<name>A0A4Y7PN00_9AGAM</name>
<dbReference type="InterPro" id="IPR032675">
    <property type="entry name" value="LRR_dom_sf"/>
</dbReference>
<dbReference type="STRING" id="50990.A0A4Y7PN00"/>
<dbReference type="OrthoDB" id="2447803at2759"/>
<keyword evidence="2" id="KW-1185">Reference proteome</keyword>
<evidence type="ECO:0000313" key="1">
    <source>
        <dbReference type="EMBL" id="TDL16797.1"/>
    </source>
</evidence>
<reference evidence="1 2" key="1">
    <citation type="submission" date="2018-06" db="EMBL/GenBank/DDBJ databases">
        <title>A transcriptomic atlas of mushroom development highlights an independent origin of complex multicellularity.</title>
        <authorList>
            <consortium name="DOE Joint Genome Institute"/>
            <person name="Krizsan K."/>
            <person name="Almasi E."/>
            <person name="Merenyi Z."/>
            <person name="Sahu N."/>
            <person name="Viragh M."/>
            <person name="Koszo T."/>
            <person name="Mondo S."/>
            <person name="Kiss B."/>
            <person name="Balint B."/>
            <person name="Kues U."/>
            <person name="Barry K."/>
            <person name="Hegedus J.C."/>
            <person name="Henrissat B."/>
            <person name="Johnson J."/>
            <person name="Lipzen A."/>
            <person name="Ohm R."/>
            <person name="Nagy I."/>
            <person name="Pangilinan J."/>
            <person name="Yan J."/>
            <person name="Xiong Y."/>
            <person name="Grigoriev I.V."/>
            <person name="Hibbett D.S."/>
            <person name="Nagy L.G."/>
        </authorList>
    </citation>
    <scope>NUCLEOTIDE SEQUENCE [LARGE SCALE GENOMIC DNA]</scope>
    <source>
        <strain evidence="1 2">SZMC22713</strain>
    </source>
</reference>
<organism evidence="1 2">
    <name type="scientific">Rickenella mellea</name>
    <dbReference type="NCBI Taxonomy" id="50990"/>
    <lineage>
        <taxon>Eukaryota</taxon>
        <taxon>Fungi</taxon>
        <taxon>Dikarya</taxon>
        <taxon>Basidiomycota</taxon>
        <taxon>Agaricomycotina</taxon>
        <taxon>Agaricomycetes</taxon>
        <taxon>Hymenochaetales</taxon>
        <taxon>Rickenellaceae</taxon>
        <taxon>Rickenella</taxon>
    </lineage>
</organism>
<dbReference type="PANTHER" id="PTHR13318">
    <property type="entry name" value="PARTNER OF PAIRED, ISOFORM B-RELATED"/>
    <property type="match status" value="1"/>
</dbReference>
<dbReference type="AlphaFoldDB" id="A0A4Y7PN00"/>
<dbReference type="GO" id="GO:0019005">
    <property type="term" value="C:SCF ubiquitin ligase complex"/>
    <property type="evidence" value="ECO:0007669"/>
    <property type="project" value="TreeGrafter"/>
</dbReference>